<dbReference type="InterPro" id="IPR032675">
    <property type="entry name" value="LRR_dom_sf"/>
</dbReference>
<reference evidence="5 6" key="1">
    <citation type="submission" date="2021-03" db="EMBL/GenBank/DDBJ databases">
        <title>Mucilaginibacter strains isolated from gold and copper mining confer multi heavy-metal resistance.</title>
        <authorList>
            <person name="Li Y."/>
        </authorList>
    </citation>
    <scope>NUCLEOTIDE SEQUENCE [LARGE SCALE GENOMIC DNA]</scope>
    <source>
        <strain evidence="5 6">P2-4</strain>
    </source>
</reference>
<keyword evidence="1" id="KW-0433">Leucine-rich repeat</keyword>
<evidence type="ECO:0000313" key="6">
    <source>
        <dbReference type="Proteomes" id="UP000663940"/>
    </source>
</evidence>
<dbReference type="Pfam" id="PF13855">
    <property type="entry name" value="LRR_8"/>
    <property type="match status" value="1"/>
</dbReference>
<dbReference type="PANTHER" id="PTHR48051:SF46">
    <property type="entry name" value="LEUCINE RICH REPEAT-CONTAINING DOMAIN PROTEIN"/>
    <property type="match status" value="1"/>
</dbReference>
<gene>
    <name evidence="5" type="ORF">J3L21_32395</name>
</gene>
<keyword evidence="2" id="KW-0677">Repeat</keyword>
<evidence type="ECO:0000256" key="1">
    <source>
        <dbReference type="ARBA" id="ARBA00022614"/>
    </source>
</evidence>
<dbReference type="SUPFAM" id="SSF52058">
    <property type="entry name" value="L domain-like"/>
    <property type="match status" value="1"/>
</dbReference>
<protein>
    <submittedName>
        <fullName evidence="5">Leucine-rich repeat domain-containing protein</fullName>
    </submittedName>
</protein>
<organism evidence="5 6">
    <name type="scientific">Mucilaginibacter rubeus</name>
    <dbReference type="NCBI Taxonomy" id="2027860"/>
    <lineage>
        <taxon>Bacteria</taxon>
        <taxon>Pseudomonadati</taxon>
        <taxon>Bacteroidota</taxon>
        <taxon>Sphingobacteriia</taxon>
        <taxon>Sphingobacteriales</taxon>
        <taxon>Sphingobacteriaceae</taxon>
        <taxon>Mucilaginibacter</taxon>
    </lineage>
</organism>
<dbReference type="PANTHER" id="PTHR48051">
    <property type="match status" value="1"/>
</dbReference>
<dbReference type="Gene3D" id="3.80.10.10">
    <property type="entry name" value="Ribonuclease Inhibitor"/>
    <property type="match status" value="1"/>
</dbReference>
<evidence type="ECO:0000256" key="2">
    <source>
        <dbReference type="ARBA" id="ARBA00022737"/>
    </source>
</evidence>
<evidence type="ECO:0000256" key="3">
    <source>
        <dbReference type="SAM" id="Phobius"/>
    </source>
</evidence>
<proteinExistence type="predicted"/>
<dbReference type="EMBL" id="CP071880">
    <property type="protein sequence ID" value="QTE50178.1"/>
    <property type="molecule type" value="Genomic_DNA"/>
</dbReference>
<evidence type="ECO:0000259" key="4">
    <source>
        <dbReference type="Pfam" id="PF23598"/>
    </source>
</evidence>
<sequence>MTKLKRSNITPLKALAILAICLGLAIIYLTGGFGLGIGILMMISSILLYLINYFASKTKHFKLIQMGVSAVYIFTVSYCALKWQEHTTFIFSKASRGAAGIVFGIQGYPALPPAFLWTKTVTIPDSGIVITSTKGEEMPTWQRYRYSDRSAVETNDIEWNPNFQYPCIKSKGIVKAWLFSKRGQSDSLAQKRIVEIVNKIDAGKLKTLYTSPGVSIVMANEGAYLTLQGAGLAYRPDAVSTLPINTIYLAQNKFTTIPPQLYKIKSLHNVYLGANPIKSLPNDLYKMRGLKSLLVGKTEIREIKTDLSNLDSLEYLDISGNKLLMFPEKIKTIPHLKWLSIEENEFKDLGFVDNKLSGLQTLQVYSNKIKRIPDNIRYLSNLRELLIFDNQIDSIPNCIGSLVNLEKLEIWNNPLRYISPEIKKLTKLKEVRLDDNYLSKEDKTQLKQWLPHCDIHFQPR</sequence>
<dbReference type="Proteomes" id="UP000663940">
    <property type="component" value="Chromosome"/>
</dbReference>
<feature type="domain" description="Disease resistance R13L4/SHOC-2-like LRR" evidence="4">
    <location>
        <begin position="329"/>
        <end position="441"/>
    </location>
</feature>
<feature type="transmembrane region" description="Helical" evidence="3">
    <location>
        <begin position="63"/>
        <end position="83"/>
    </location>
</feature>
<keyword evidence="3" id="KW-0812">Transmembrane</keyword>
<evidence type="ECO:0000313" key="5">
    <source>
        <dbReference type="EMBL" id="QTE50178.1"/>
    </source>
</evidence>
<dbReference type="RefSeq" id="WP_208057669.1">
    <property type="nucleotide sequence ID" value="NZ_CP071880.1"/>
</dbReference>
<dbReference type="InterPro" id="IPR003591">
    <property type="entry name" value="Leu-rich_rpt_typical-subtyp"/>
</dbReference>
<dbReference type="InterPro" id="IPR055414">
    <property type="entry name" value="LRR_R13L4/SHOC2-like"/>
</dbReference>
<dbReference type="InterPro" id="IPR050216">
    <property type="entry name" value="LRR_domain-containing"/>
</dbReference>
<dbReference type="SMART" id="SM00369">
    <property type="entry name" value="LRR_TYP"/>
    <property type="match status" value="5"/>
</dbReference>
<keyword evidence="3" id="KW-0472">Membrane</keyword>
<dbReference type="PROSITE" id="PS51450">
    <property type="entry name" value="LRR"/>
    <property type="match status" value="1"/>
</dbReference>
<keyword evidence="6" id="KW-1185">Reference proteome</keyword>
<dbReference type="Pfam" id="PF23598">
    <property type="entry name" value="LRR_14"/>
    <property type="match status" value="1"/>
</dbReference>
<dbReference type="InterPro" id="IPR001611">
    <property type="entry name" value="Leu-rich_rpt"/>
</dbReference>
<feature type="transmembrane region" description="Helical" evidence="3">
    <location>
        <begin position="12"/>
        <end position="29"/>
    </location>
</feature>
<feature type="transmembrane region" description="Helical" evidence="3">
    <location>
        <begin position="35"/>
        <end position="51"/>
    </location>
</feature>
<name>A0ABX7UEH3_9SPHI</name>
<accession>A0ABX7UEH3</accession>
<keyword evidence="3" id="KW-1133">Transmembrane helix</keyword>